<comment type="caution">
    <text evidence="2">The sequence shown here is derived from an EMBL/GenBank/DDBJ whole genome shotgun (WGS) entry which is preliminary data.</text>
</comment>
<reference evidence="2" key="1">
    <citation type="journal article" date="2020" name="Fungal Divers.">
        <title>Resolving the Mortierellaceae phylogeny through synthesis of multi-gene phylogenetics and phylogenomics.</title>
        <authorList>
            <person name="Vandepol N."/>
            <person name="Liber J."/>
            <person name="Desiro A."/>
            <person name="Na H."/>
            <person name="Kennedy M."/>
            <person name="Barry K."/>
            <person name="Grigoriev I.V."/>
            <person name="Miller A.N."/>
            <person name="O'Donnell K."/>
            <person name="Stajich J.E."/>
            <person name="Bonito G."/>
        </authorList>
    </citation>
    <scope>NUCLEOTIDE SEQUENCE</scope>
    <source>
        <strain evidence="2">KOD1015</strain>
    </source>
</reference>
<gene>
    <name evidence="2" type="ORF">BGW38_008896</name>
</gene>
<evidence type="ECO:0000256" key="1">
    <source>
        <dbReference type="SAM" id="MobiDB-lite"/>
    </source>
</evidence>
<evidence type="ECO:0000313" key="3">
    <source>
        <dbReference type="Proteomes" id="UP000780801"/>
    </source>
</evidence>
<dbReference type="EMBL" id="JAABOA010000063">
    <property type="protein sequence ID" value="KAF9586179.1"/>
    <property type="molecule type" value="Genomic_DNA"/>
</dbReference>
<dbReference type="OrthoDB" id="2319746at2759"/>
<dbReference type="Proteomes" id="UP000780801">
    <property type="component" value="Unassembled WGS sequence"/>
</dbReference>
<name>A0A9P6KHY1_9FUNG</name>
<proteinExistence type="predicted"/>
<sequence length="74" mass="8401">METLTCGLHPVKLTLYKDQSKTTVLGTHENAILSRIDTQYCMKDEFIEKMKEAAKHAEWKPVQSDSKNGTDTKS</sequence>
<feature type="region of interest" description="Disordered" evidence="1">
    <location>
        <begin position="54"/>
        <end position="74"/>
    </location>
</feature>
<dbReference type="AlphaFoldDB" id="A0A9P6KHY1"/>
<evidence type="ECO:0000313" key="2">
    <source>
        <dbReference type="EMBL" id="KAF9586179.1"/>
    </source>
</evidence>
<protein>
    <submittedName>
        <fullName evidence="2">Uncharacterized protein</fullName>
    </submittedName>
</protein>
<accession>A0A9P6KHY1</accession>
<organism evidence="2 3">
    <name type="scientific">Lunasporangiospora selenospora</name>
    <dbReference type="NCBI Taxonomy" id="979761"/>
    <lineage>
        <taxon>Eukaryota</taxon>
        <taxon>Fungi</taxon>
        <taxon>Fungi incertae sedis</taxon>
        <taxon>Mucoromycota</taxon>
        <taxon>Mortierellomycotina</taxon>
        <taxon>Mortierellomycetes</taxon>
        <taxon>Mortierellales</taxon>
        <taxon>Mortierellaceae</taxon>
        <taxon>Lunasporangiospora</taxon>
    </lineage>
</organism>
<keyword evidence="3" id="KW-1185">Reference proteome</keyword>